<dbReference type="InterPro" id="IPR029787">
    <property type="entry name" value="Nucleotide_cyclase"/>
</dbReference>
<dbReference type="Proteomes" id="UP000078561">
    <property type="component" value="Unassembled WGS sequence"/>
</dbReference>
<dbReference type="Gene3D" id="1.25.40.10">
    <property type="entry name" value="Tetratricopeptide repeat domain"/>
    <property type="match status" value="1"/>
</dbReference>
<proteinExistence type="predicted"/>
<dbReference type="PANTHER" id="PTHR16305:SF28">
    <property type="entry name" value="GUANYLATE CYCLASE DOMAIN-CONTAINING PROTEIN"/>
    <property type="match status" value="1"/>
</dbReference>
<feature type="compositionally biased region" description="Basic and acidic residues" evidence="3">
    <location>
        <begin position="306"/>
        <end position="315"/>
    </location>
</feature>
<evidence type="ECO:0000256" key="1">
    <source>
        <dbReference type="ARBA" id="ARBA00022741"/>
    </source>
</evidence>
<dbReference type="Gene3D" id="3.30.70.1230">
    <property type="entry name" value="Nucleotide cyclase"/>
    <property type="match status" value="2"/>
</dbReference>
<keyword evidence="2" id="KW-0067">ATP-binding</keyword>
<organism evidence="5">
    <name type="scientific">Absidia glauca</name>
    <name type="common">Pin mould</name>
    <dbReference type="NCBI Taxonomy" id="4829"/>
    <lineage>
        <taxon>Eukaryota</taxon>
        <taxon>Fungi</taxon>
        <taxon>Fungi incertae sedis</taxon>
        <taxon>Mucoromycota</taxon>
        <taxon>Mucoromycotina</taxon>
        <taxon>Mucoromycetes</taxon>
        <taxon>Mucorales</taxon>
        <taxon>Cunninghamellaceae</taxon>
        <taxon>Absidia</taxon>
    </lineage>
</organism>
<feature type="region of interest" description="Disordered" evidence="3">
    <location>
        <begin position="813"/>
        <end position="840"/>
    </location>
</feature>
<feature type="compositionally biased region" description="Low complexity" evidence="3">
    <location>
        <begin position="826"/>
        <end position="839"/>
    </location>
</feature>
<dbReference type="PANTHER" id="PTHR16305">
    <property type="entry name" value="TESTICULAR SOLUBLE ADENYLYL CYCLASE"/>
    <property type="match status" value="1"/>
</dbReference>
<keyword evidence="6" id="KW-1185">Reference proteome</keyword>
<feature type="domain" description="Orc1-like AAA ATPase" evidence="4">
    <location>
        <begin position="742"/>
        <end position="970"/>
    </location>
</feature>
<dbReference type="GO" id="GO:0005737">
    <property type="term" value="C:cytoplasm"/>
    <property type="evidence" value="ECO:0007669"/>
    <property type="project" value="TreeGrafter"/>
</dbReference>
<accession>A0A168SP36</accession>
<feature type="compositionally biased region" description="Polar residues" evidence="3">
    <location>
        <begin position="439"/>
        <end position="449"/>
    </location>
</feature>
<evidence type="ECO:0000313" key="6">
    <source>
        <dbReference type="Proteomes" id="UP000078561"/>
    </source>
</evidence>
<dbReference type="SUPFAM" id="SSF55073">
    <property type="entry name" value="Nucleotide cyclase"/>
    <property type="match status" value="2"/>
</dbReference>
<feature type="region of interest" description="Disordered" evidence="3">
    <location>
        <begin position="184"/>
        <end position="207"/>
    </location>
</feature>
<evidence type="ECO:0000256" key="3">
    <source>
        <dbReference type="SAM" id="MobiDB-lite"/>
    </source>
</evidence>
<feature type="region of interest" description="Disordered" evidence="3">
    <location>
        <begin position="1163"/>
        <end position="1196"/>
    </location>
</feature>
<feature type="region of interest" description="Disordered" evidence="3">
    <location>
        <begin position="277"/>
        <end position="349"/>
    </location>
</feature>
<protein>
    <recommendedName>
        <fullName evidence="4">Orc1-like AAA ATPase domain-containing protein</fullName>
    </recommendedName>
</protein>
<feature type="region of interest" description="Disordered" evidence="3">
    <location>
        <begin position="439"/>
        <end position="471"/>
    </location>
</feature>
<feature type="compositionally biased region" description="Polar residues" evidence="3">
    <location>
        <begin position="458"/>
        <end position="471"/>
    </location>
</feature>
<dbReference type="GO" id="GO:0004016">
    <property type="term" value="F:adenylate cyclase activity"/>
    <property type="evidence" value="ECO:0007669"/>
    <property type="project" value="TreeGrafter"/>
</dbReference>
<feature type="compositionally biased region" description="Basic and acidic residues" evidence="3">
    <location>
        <begin position="282"/>
        <end position="299"/>
    </location>
</feature>
<name>A0A168SP36_ABSGL</name>
<evidence type="ECO:0000259" key="4">
    <source>
        <dbReference type="Pfam" id="PF13191"/>
    </source>
</evidence>
<evidence type="ECO:0000313" key="5">
    <source>
        <dbReference type="EMBL" id="SAM08717.1"/>
    </source>
</evidence>
<sequence>MLNITPYIAKYVRSLHACHDQIPIPYSHTQFGVVLMVDVVGKLGNTPVACLAMYEIALTTLATEKGESGAEAIALEIGAYMGECIEIIEHFGGDVVKFLGDAVLVCFQPDFADISMDQAEITSRHKHVLVRRAMECGIQLLARQSHYRVYLTAEERSKHRSSSTGEIDRRTRNIFGQRFLLFDSGSSDSDNQQTSSSSSSIPLDSLQKPDIFDSNQEYSMAFDIWDCIPFIKNRRRRMYDRRTSVSSDGSGGVNSIDLELHIALSCGDISNIVLGDMNDGSNSRDDSKDDSKDDNKDGANIKIHVNGKDINDDSHPTTSNDTDLNGLFKRRLSRPPSSHYHPDEDASPLNNRLSMVSYISADGNEPDQQQPLPYNGRLEYAICGPAVEALEAALSIAKAGEMCITPDAFALIKHHHNIPYSYEKRKQFYVVRGTINNNTAHPTGPTLSKKSAKRTYQHHQNPISARTTNNSFFDDRPLLRQQAQQLPIEPLVARTRNGPIMFNSDDGSNNINPTYLKYINRSALCRLQQGIDNSFPAQFRDVTIMFVSLGKLNPATLEGLQKAQQAAYLCIKTLVKYEGATLLGVFGLPPLSHEREAIFAAKAAIELRDAYLPILPDFSIALSTGTIFNSVLPQGCPYRRDPAIAGDTIILAVRLLKFAFAVQNIVCDLATKQQIGMLCDYEDYGENMVKGKIKPIMVYGIRKFGVGKTKRISLQGGDKNSDFIGYKFEMNRANRFLDDWSESHDYHLLIISGPSGVGKSFFCHALNKIMSSYGFTCCWSSSTEVERSSKYYLVKHLLLSLFDIIDSDKVPQNTKKRTSPLNHHGSTSSPHYDSSPASSVTSIPYSNTNIPVNNRLQRLTTYSSMTRSSYGAFSTQSPDAANEILELILRCLRKCGEDDGFLPLFKVVFGSLGGTEDNRYTRRLDGRGRDILLTGVITRMVKYVSEIMPLVLICDDVQWADSASIRILQYIHIHCQHAMLLLATRPIKDYNVTFINTFCQTGVSEEIALNGLDSDDIVDIILQILQAGVTRVSPEIVQVIQKRTGGNPLYVKNMAIVLKDFNHVTVLEGELVPSSNRFDPEDLLQNLDYKRIIKMQFDRLDPNFQEFLTIASCLDQYFTIYEVEAMINGTNLIFLENDPHKIRETIEKYDVYHFLQQVGDTNKGNSNGNYGSGNNSNSSSNSSGNENNNKSGTSNTMVNPDEMYAFAHITIPKSIYDMVSYETRIALHRLLAIYYEGQLTKENYPELLGKVARHYLQTDNMEKQLYYLEALADLNIRSYLLPEATSNLESMVKILNENPNIAYRFGRIHQSDIYRRLGVCFTMRTQLSMGERYLLMALECLGESWPQTEPKFLYKFWKQRFVQYRNRRWRLVWEFSSYNKKQTGHRVVEIMAQLSNIYFYTGKGRAFVYTCLVGLNACERLGEVGPNYTLFLARTSLLCWLNDQKEHSIFYITKALRHMDEKNDAGTLTICALLCFAAGKFKNAKELLYQSIDAVKTLGVVTDCQAFYRSVGLVITMLIFEGTLDQSPDGLGLLKQMADTAHSNGDYEAEIWLGVYHVGNAIVADRLRECEPFVVLLEHHLKQAADYNRIAIHGTLLCYYARCQNYDLSRRHTRYLISILPSLTVTPNIFPIFGLIFATMGLYCMVEDEQVELVTTEDTKNYDRFILGIARLNHAFQQVKFWEFTQPCLYLARALPYISTGRSVEGYMVLRHGIYEMHFIQEIRFLKAYYWACMGKYAFTPRDRIDWTERAKADLDALSIPSAPYINPDPAKFYPLGATPSD</sequence>
<dbReference type="EMBL" id="LT554918">
    <property type="protein sequence ID" value="SAM08717.1"/>
    <property type="molecule type" value="Genomic_DNA"/>
</dbReference>
<dbReference type="InterPro" id="IPR041664">
    <property type="entry name" value="AAA_16"/>
</dbReference>
<dbReference type="SUPFAM" id="SSF52540">
    <property type="entry name" value="P-loop containing nucleoside triphosphate hydrolases"/>
    <property type="match status" value="1"/>
</dbReference>
<dbReference type="STRING" id="4829.A0A168SP36"/>
<dbReference type="OMA" id="INHAFQQ"/>
<feature type="compositionally biased region" description="Low complexity" evidence="3">
    <location>
        <begin position="1163"/>
        <end position="1195"/>
    </location>
</feature>
<dbReference type="InParanoid" id="A0A168SP36"/>
<dbReference type="GO" id="GO:0005524">
    <property type="term" value="F:ATP binding"/>
    <property type="evidence" value="ECO:0007669"/>
    <property type="project" value="UniProtKB-KW"/>
</dbReference>
<dbReference type="InterPro" id="IPR011990">
    <property type="entry name" value="TPR-like_helical_dom_sf"/>
</dbReference>
<evidence type="ECO:0000256" key="2">
    <source>
        <dbReference type="ARBA" id="ARBA00022840"/>
    </source>
</evidence>
<gene>
    <name evidence="5" type="primary">ABSGL_14381.1 scaffold 14479</name>
</gene>
<dbReference type="OrthoDB" id="194468at2759"/>
<dbReference type="InterPro" id="IPR027417">
    <property type="entry name" value="P-loop_NTPase"/>
</dbReference>
<dbReference type="Pfam" id="PF13191">
    <property type="entry name" value="AAA_16"/>
    <property type="match status" value="1"/>
</dbReference>
<reference evidence="5" key="1">
    <citation type="submission" date="2016-04" db="EMBL/GenBank/DDBJ databases">
        <authorList>
            <person name="Evans L.H."/>
            <person name="Alamgir A."/>
            <person name="Owens N."/>
            <person name="Weber N.D."/>
            <person name="Virtaneva K."/>
            <person name="Barbian K."/>
            <person name="Babar A."/>
            <person name="Rosenke K."/>
        </authorList>
    </citation>
    <scope>NUCLEOTIDE SEQUENCE [LARGE SCALE GENOMIC DNA]</scope>
    <source>
        <strain evidence="5">CBS 101.48</strain>
    </source>
</reference>
<feature type="compositionally biased region" description="Low complexity" evidence="3">
    <location>
        <begin position="184"/>
        <end position="205"/>
    </location>
</feature>
<keyword evidence="1" id="KW-0547">Nucleotide-binding</keyword>